<reference evidence="1" key="2">
    <citation type="submission" date="2023-01" db="EMBL/GenBank/DDBJ databases">
        <authorList>
            <person name="Sun Q."/>
            <person name="Evtushenko L."/>
        </authorList>
    </citation>
    <scope>NUCLEOTIDE SEQUENCE</scope>
    <source>
        <strain evidence="1">VKM Ac-1321</strain>
    </source>
</reference>
<dbReference type="InterPro" id="IPR019933">
    <property type="entry name" value="DivIVA_domain"/>
</dbReference>
<evidence type="ECO:0000313" key="1">
    <source>
        <dbReference type="EMBL" id="GLL04258.1"/>
    </source>
</evidence>
<keyword evidence="2" id="KW-1185">Reference proteome</keyword>
<dbReference type="AlphaFoldDB" id="A0A9W6NPF1"/>
<accession>A0A9W6NPF1</accession>
<dbReference type="RefSeq" id="WP_261964629.1">
    <property type="nucleotide sequence ID" value="NZ_BAAAXA010000001.1"/>
</dbReference>
<comment type="caution">
    <text evidence="1">The sequence shown here is derived from an EMBL/GenBank/DDBJ whole genome shotgun (WGS) entry which is preliminary data.</text>
</comment>
<dbReference type="Proteomes" id="UP001143480">
    <property type="component" value="Unassembled WGS sequence"/>
</dbReference>
<proteinExistence type="predicted"/>
<dbReference type="EMBL" id="BSFP01000043">
    <property type="protein sequence ID" value="GLL04258.1"/>
    <property type="molecule type" value="Genomic_DNA"/>
</dbReference>
<name>A0A9W6NPF1_9ACTN</name>
<organism evidence="1 2">
    <name type="scientific">Dactylosporangium matsuzakiense</name>
    <dbReference type="NCBI Taxonomy" id="53360"/>
    <lineage>
        <taxon>Bacteria</taxon>
        <taxon>Bacillati</taxon>
        <taxon>Actinomycetota</taxon>
        <taxon>Actinomycetes</taxon>
        <taxon>Micromonosporales</taxon>
        <taxon>Micromonosporaceae</taxon>
        <taxon>Dactylosporangium</taxon>
    </lineage>
</organism>
<protein>
    <recommendedName>
        <fullName evidence="3">DivIVA domain-containing protein</fullName>
    </recommendedName>
</protein>
<evidence type="ECO:0008006" key="3">
    <source>
        <dbReference type="Google" id="ProtNLM"/>
    </source>
</evidence>
<dbReference type="NCBIfam" id="TIGR03544">
    <property type="entry name" value="DivI1A_domain"/>
    <property type="match status" value="3"/>
</dbReference>
<dbReference type="Gene3D" id="6.10.250.660">
    <property type="match status" value="1"/>
</dbReference>
<evidence type="ECO:0000313" key="2">
    <source>
        <dbReference type="Proteomes" id="UP001143480"/>
    </source>
</evidence>
<sequence length="164" mass="17103">MTSFEFSVVLRGYDPAAVDALLTPAAAALTTTDGRARAGAAAALRRANLPVVLRGFDRAQVDGAIARLVTQLEDAPGSNPDRDVPGGLSFAGAPAEFGTALRGYDPAAVDRLVQQVNRALMSGSATARAETAAAVREASFPVTFRGYARNQVDLFLQQAARELA</sequence>
<gene>
    <name evidence="1" type="ORF">GCM10017581_060050</name>
</gene>
<reference evidence="1" key="1">
    <citation type="journal article" date="2014" name="Int. J. Syst. Evol. Microbiol.">
        <title>Complete genome sequence of Corynebacterium casei LMG S-19264T (=DSM 44701T), isolated from a smear-ripened cheese.</title>
        <authorList>
            <consortium name="US DOE Joint Genome Institute (JGI-PGF)"/>
            <person name="Walter F."/>
            <person name="Albersmeier A."/>
            <person name="Kalinowski J."/>
            <person name="Ruckert C."/>
        </authorList>
    </citation>
    <scope>NUCLEOTIDE SEQUENCE</scope>
    <source>
        <strain evidence="1">VKM Ac-1321</strain>
    </source>
</reference>